<comment type="caution">
    <text evidence="1">The sequence shown here is derived from an EMBL/GenBank/DDBJ whole genome shotgun (WGS) entry which is preliminary data.</text>
</comment>
<dbReference type="EMBL" id="RBAL01000001">
    <property type="protein sequence ID" value="RKN46985.1"/>
    <property type="molecule type" value="Genomic_DNA"/>
</dbReference>
<accession>A0A3A9ZFS6</accession>
<dbReference type="AlphaFoldDB" id="A0A3A9ZFS6"/>
<evidence type="ECO:0000313" key="1">
    <source>
        <dbReference type="EMBL" id="RKN46985.1"/>
    </source>
</evidence>
<gene>
    <name evidence="1" type="ORF">D7294_01975</name>
</gene>
<proteinExistence type="predicted"/>
<dbReference type="Proteomes" id="UP000272474">
    <property type="component" value="Unassembled WGS sequence"/>
</dbReference>
<reference evidence="1 2" key="1">
    <citation type="journal article" date="2014" name="Int. J. Syst. Evol. Microbiol.">
        <title>Streptomyces hoynatensis sp. nov., isolated from deep marine sediment.</title>
        <authorList>
            <person name="Veyisoglu A."/>
            <person name="Sahin N."/>
        </authorList>
    </citation>
    <scope>NUCLEOTIDE SEQUENCE [LARGE SCALE GENOMIC DNA]</scope>
    <source>
        <strain evidence="1 2">KCTC 29097</strain>
    </source>
</reference>
<dbReference type="RefSeq" id="WP_120674701.1">
    <property type="nucleotide sequence ID" value="NZ_RBAL01000001.1"/>
</dbReference>
<name>A0A3A9ZFS6_9ACTN</name>
<protein>
    <submittedName>
        <fullName evidence="1">Uncharacterized protein</fullName>
    </submittedName>
</protein>
<evidence type="ECO:0000313" key="2">
    <source>
        <dbReference type="Proteomes" id="UP000272474"/>
    </source>
</evidence>
<organism evidence="1 2">
    <name type="scientific">Streptomyces hoynatensis</name>
    <dbReference type="NCBI Taxonomy" id="1141874"/>
    <lineage>
        <taxon>Bacteria</taxon>
        <taxon>Bacillati</taxon>
        <taxon>Actinomycetota</taxon>
        <taxon>Actinomycetes</taxon>
        <taxon>Kitasatosporales</taxon>
        <taxon>Streptomycetaceae</taxon>
        <taxon>Streptomyces</taxon>
    </lineage>
</organism>
<keyword evidence="2" id="KW-1185">Reference proteome</keyword>
<dbReference type="OrthoDB" id="3295636at2"/>
<sequence length="107" mass="11788">MADGGERMAIPLSELQEFGPQLRNVKEYMNRTGDTFDQYHDALGDEQVIDALDDFVSGWKDGRGDISEQLDGLAEMADTVITSVNDYEAELERTLTDSGGGEEQQPA</sequence>